<sequence length="65" mass="7607">SILVSVTILHFIALSATVIRVGHRLRAKLAWWDDYVVLIPLVLDFVFILLFWLEYRANSKTHRSL</sequence>
<feature type="transmembrane region" description="Helical" evidence="1">
    <location>
        <begin position="36"/>
        <end position="55"/>
    </location>
</feature>
<feature type="non-terminal residue" evidence="2">
    <location>
        <position position="1"/>
    </location>
</feature>
<protein>
    <submittedName>
        <fullName evidence="2">Uncharacterized protein</fullName>
    </submittedName>
</protein>
<keyword evidence="3" id="KW-1185">Reference proteome</keyword>
<evidence type="ECO:0000256" key="1">
    <source>
        <dbReference type="SAM" id="Phobius"/>
    </source>
</evidence>
<dbReference type="EMBL" id="KL142380">
    <property type="protein sequence ID" value="KDR75569.1"/>
    <property type="molecule type" value="Genomic_DNA"/>
</dbReference>
<keyword evidence="1" id="KW-1133">Transmembrane helix</keyword>
<feature type="non-terminal residue" evidence="2">
    <location>
        <position position="65"/>
    </location>
</feature>
<proteinExistence type="predicted"/>
<keyword evidence="1" id="KW-0812">Transmembrane</keyword>
<dbReference type="HOGENOM" id="CLU_179470_1_0_1"/>
<dbReference type="AlphaFoldDB" id="A0A067T6N0"/>
<gene>
    <name evidence="2" type="ORF">GALMADRAFT_47057</name>
</gene>
<accession>A0A067T6N0</accession>
<name>A0A067T6N0_GALM3</name>
<evidence type="ECO:0000313" key="2">
    <source>
        <dbReference type="EMBL" id="KDR75569.1"/>
    </source>
</evidence>
<dbReference type="Proteomes" id="UP000027222">
    <property type="component" value="Unassembled WGS sequence"/>
</dbReference>
<dbReference type="OrthoDB" id="3229610at2759"/>
<evidence type="ECO:0000313" key="3">
    <source>
        <dbReference type="Proteomes" id="UP000027222"/>
    </source>
</evidence>
<reference evidence="3" key="1">
    <citation type="journal article" date="2014" name="Proc. Natl. Acad. Sci. U.S.A.">
        <title>Extensive sampling of basidiomycete genomes demonstrates inadequacy of the white-rot/brown-rot paradigm for wood decay fungi.</title>
        <authorList>
            <person name="Riley R."/>
            <person name="Salamov A.A."/>
            <person name="Brown D.W."/>
            <person name="Nagy L.G."/>
            <person name="Floudas D."/>
            <person name="Held B.W."/>
            <person name="Levasseur A."/>
            <person name="Lombard V."/>
            <person name="Morin E."/>
            <person name="Otillar R."/>
            <person name="Lindquist E.A."/>
            <person name="Sun H."/>
            <person name="LaButti K.M."/>
            <person name="Schmutz J."/>
            <person name="Jabbour D."/>
            <person name="Luo H."/>
            <person name="Baker S.E."/>
            <person name="Pisabarro A.G."/>
            <person name="Walton J.D."/>
            <person name="Blanchette R.A."/>
            <person name="Henrissat B."/>
            <person name="Martin F."/>
            <person name="Cullen D."/>
            <person name="Hibbett D.S."/>
            <person name="Grigoriev I.V."/>
        </authorList>
    </citation>
    <scope>NUCLEOTIDE SEQUENCE [LARGE SCALE GENOMIC DNA]</scope>
    <source>
        <strain evidence="3">CBS 339.88</strain>
    </source>
</reference>
<organism evidence="2 3">
    <name type="scientific">Galerina marginata (strain CBS 339.88)</name>
    <dbReference type="NCBI Taxonomy" id="685588"/>
    <lineage>
        <taxon>Eukaryota</taxon>
        <taxon>Fungi</taxon>
        <taxon>Dikarya</taxon>
        <taxon>Basidiomycota</taxon>
        <taxon>Agaricomycotina</taxon>
        <taxon>Agaricomycetes</taxon>
        <taxon>Agaricomycetidae</taxon>
        <taxon>Agaricales</taxon>
        <taxon>Agaricineae</taxon>
        <taxon>Strophariaceae</taxon>
        <taxon>Galerina</taxon>
    </lineage>
</organism>
<keyword evidence="1" id="KW-0472">Membrane</keyword>